<feature type="short sequence motif" description="'KMSKS' region" evidence="6">
    <location>
        <begin position="325"/>
        <end position="329"/>
    </location>
</feature>
<comment type="catalytic activity">
    <reaction evidence="6">
        <text>tRNA(Met) + L-methionine + ATP = L-methionyl-tRNA(Met) + AMP + diphosphate</text>
        <dbReference type="Rhea" id="RHEA:13481"/>
        <dbReference type="Rhea" id="RHEA-COMP:9667"/>
        <dbReference type="Rhea" id="RHEA-COMP:9698"/>
        <dbReference type="ChEBI" id="CHEBI:30616"/>
        <dbReference type="ChEBI" id="CHEBI:33019"/>
        <dbReference type="ChEBI" id="CHEBI:57844"/>
        <dbReference type="ChEBI" id="CHEBI:78442"/>
        <dbReference type="ChEBI" id="CHEBI:78530"/>
        <dbReference type="ChEBI" id="CHEBI:456215"/>
        <dbReference type="EC" id="6.1.1.10"/>
    </reaction>
</comment>
<feature type="binding site" evidence="6">
    <location>
        <position position="144"/>
    </location>
    <ligand>
        <name>Zn(2+)</name>
        <dbReference type="ChEBI" id="CHEBI:29105"/>
    </ligand>
</feature>
<dbReference type="Pfam" id="PF19303">
    <property type="entry name" value="Anticodon_3"/>
    <property type="match status" value="1"/>
</dbReference>
<comment type="function">
    <text evidence="6">Is required not only for elongation of protein synthesis but also for the initiation of all mRNA translation through initiator tRNA(fMet) aminoacylation.</text>
</comment>
<evidence type="ECO:0000256" key="2">
    <source>
        <dbReference type="ARBA" id="ARBA00022741"/>
    </source>
</evidence>
<sequence length="542" mass="62385">MNILIAGAWPYANGSMHIGHIAALLPGDVLARYFRLKGDSVIYVSGSDCHGTPISIRAKDEGISPQEIADKYHNEFCRCFDSLGFSYDYYTETTTEYHKNFVKDFIKKLFDNGSLYEKETSQVYCEKCGKFLPDRYVDGICPICGSDARGDQCDNCGSLLEPEMLKEMRCSLCNSQPILKPSTQLYINIIRLQKELTEYVYCHKDWRTNAQNLSRRYIEEGLQDRAITRDLDWGTDVPVAGYKNKKIYVWIDAVLGYLSACKKFCENKQIDFYEFWNSSQHYYVHGKDNIPFHTIILPSLLLSYGNLHLPDKIISSEYVTLEGKKISTSKNWAVWIDYLIEKYDPDLIRYFFITNGPEKRDTNFSWLEFINSNNGELLGAYGNFVNRTLVFINKYFYNKIPNGTVDGELKEKINQIFVSAGDKIEKGNFKDSLDEIFEFVRSSNKYYDAEKPWVTRVADPKKCNSTIFNCVQIIANLSVLLNPFLPFSSSKIQNWLSISSISANWCIKFVESGLVIPTVDILFKRIDKKVIDEEIKNLSNLV</sequence>
<feature type="binding site" evidence="6">
    <location>
        <position position="141"/>
    </location>
    <ligand>
        <name>Zn(2+)</name>
        <dbReference type="ChEBI" id="CHEBI:29105"/>
    </ligand>
</feature>
<dbReference type="InterPro" id="IPR041872">
    <property type="entry name" value="Anticodon_Met"/>
</dbReference>
<dbReference type="Pfam" id="PF09334">
    <property type="entry name" value="tRNA-synt_1g"/>
    <property type="match status" value="1"/>
</dbReference>
<evidence type="ECO:0000256" key="6">
    <source>
        <dbReference type="HAMAP-Rule" id="MF_00098"/>
    </source>
</evidence>
<keyword evidence="1 6" id="KW-0436">Ligase</keyword>
<reference evidence="9 10" key="1">
    <citation type="submission" date="2023-11" db="EMBL/GenBank/DDBJ databases">
        <title>Draft genome sequence of a psychrophilic Clostridium strain from permafrost water brine.</title>
        <authorList>
            <person name="Shcherbakova V.A."/>
            <person name="Trubitsyn V.E."/>
            <person name="Zakharyuk A.G."/>
        </authorList>
    </citation>
    <scope>NUCLEOTIDE SEQUENCE [LARGE SCALE GENOMIC DNA]</scope>
    <source>
        <strain evidence="9 10">14F</strain>
    </source>
</reference>
<dbReference type="HAMAP" id="MF_00098">
    <property type="entry name" value="Met_tRNA_synth_type1"/>
    <property type="match status" value="1"/>
</dbReference>
<dbReference type="GO" id="GO:0004825">
    <property type="term" value="F:methionine-tRNA ligase activity"/>
    <property type="evidence" value="ECO:0007669"/>
    <property type="project" value="UniProtKB-EC"/>
</dbReference>
<evidence type="ECO:0000256" key="3">
    <source>
        <dbReference type="ARBA" id="ARBA00022840"/>
    </source>
</evidence>
<keyword evidence="10" id="KW-1185">Reference proteome</keyword>
<keyword evidence="4 6" id="KW-0648">Protein biosynthesis</keyword>
<evidence type="ECO:0000259" key="8">
    <source>
        <dbReference type="Pfam" id="PF19303"/>
    </source>
</evidence>
<evidence type="ECO:0000256" key="1">
    <source>
        <dbReference type="ARBA" id="ARBA00022598"/>
    </source>
</evidence>
<dbReference type="InterPro" id="IPR023458">
    <property type="entry name" value="Met-tRNA_ligase_1"/>
</dbReference>
<feature type="short sequence motif" description="'HIGH' region" evidence="6">
    <location>
        <begin position="10"/>
        <end position="20"/>
    </location>
</feature>
<evidence type="ECO:0000259" key="7">
    <source>
        <dbReference type="Pfam" id="PF09334"/>
    </source>
</evidence>
<keyword evidence="5 6" id="KW-0030">Aminoacyl-tRNA synthetase</keyword>
<gene>
    <name evidence="6 9" type="primary">metG</name>
    <name evidence="9" type="ORF">SJI18_22525</name>
</gene>
<proteinExistence type="inferred from homology"/>
<dbReference type="CDD" id="cd07957">
    <property type="entry name" value="Anticodon_Ia_Met"/>
    <property type="match status" value="1"/>
</dbReference>
<name>A0ABU7UUK0_9CLOT</name>
<feature type="binding site" evidence="6">
    <location>
        <position position="328"/>
    </location>
    <ligand>
        <name>ATP</name>
        <dbReference type="ChEBI" id="CHEBI:30616"/>
    </ligand>
</feature>
<dbReference type="NCBIfam" id="TIGR00398">
    <property type="entry name" value="metG"/>
    <property type="match status" value="1"/>
</dbReference>
<dbReference type="PROSITE" id="PS00178">
    <property type="entry name" value="AA_TRNA_LIGASE_I"/>
    <property type="match status" value="1"/>
</dbReference>
<keyword evidence="6" id="KW-0479">Metal-binding</keyword>
<comment type="caution">
    <text evidence="9">The sequence shown here is derived from an EMBL/GenBank/DDBJ whole genome shotgun (WGS) entry which is preliminary data.</text>
</comment>
<keyword evidence="6" id="KW-0963">Cytoplasm</keyword>
<evidence type="ECO:0000313" key="9">
    <source>
        <dbReference type="EMBL" id="MEF2115060.1"/>
    </source>
</evidence>
<dbReference type="EMBL" id="JAZHFS010000037">
    <property type="protein sequence ID" value="MEF2115060.1"/>
    <property type="molecule type" value="Genomic_DNA"/>
</dbReference>
<keyword evidence="2 6" id="KW-0547">Nucleotide-binding</keyword>
<feature type="binding site" evidence="6">
    <location>
        <position position="153"/>
    </location>
    <ligand>
        <name>Zn(2+)</name>
        <dbReference type="ChEBI" id="CHEBI:29105"/>
    </ligand>
</feature>
<accession>A0ABU7UUK0</accession>
<comment type="subcellular location">
    <subcellularLocation>
        <location evidence="6">Cytoplasm</location>
    </subcellularLocation>
</comment>
<evidence type="ECO:0000256" key="5">
    <source>
        <dbReference type="ARBA" id="ARBA00023146"/>
    </source>
</evidence>
<dbReference type="RefSeq" id="WP_216255229.1">
    <property type="nucleotide sequence ID" value="NZ_JAZHFS010000037.1"/>
</dbReference>
<dbReference type="PANTHER" id="PTHR45765">
    <property type="entry name" value="METHIONINE--TRNA LIGASE"/>
    <property type="match status" value="1"/>
</dbReference>
<dbReference type="EC" id="6.1.1.10" evidence="6"/>
<evidence type="ECO:0000313" key="10">
    <source>
        <dbReference type="Proteomes" id="UP001498469"/>
    </source>
</evidence>
<dbReference type="CDD" id="cd00814">
    <property type="entry name" value="MetRS_core"/>
    <property type="match status" value="1"/>
</dbReference>
<evidence type="ECO:0000256" key="4">
    <source>
        <dbReference type="ARBA" id="ARBA00022917"/>
    </source>
</evidence>
<comment type="subunit">
    <text evidence="6">Monomer.</text>
</comment>
<dbReference type="InterPro" id="IPR001412">
    <property type="entry name" value="aa-tRNA-synth_I_CS"/>
</dbReference>
<dbReference type="InterPro" id="IPR033911">
    <property type="entry name" value="MetRS_core"/>
</dbReference>
<dbReference type="PANTHER" id="PTHR45765:SF1">
    <property type="entry name" value="METHIONINE--TRNA LIGASE, CYTOPLASMIC"/>
    <property type="match status" value="1"/>
</dbReference>
<protein>
    <recommendedName>
        <fullName evidence="6">Methionine--tRNA ligase</fullName>
        <ecNumber evidence="6">6.1.1.10</ecNumber>
    </recommendedName>
    <alternativeName>
        <fullName evidence="6">Methionyl-tRNA synthetase</fullName>
        <shortName evidence="6">MetRS</shortName>
    </alternativeName>
</protein>
<comment type="similarity">
    <text evidence="6">Belongs to the class-I aminoacyl-tRNA synthetase family. MetG type 1 subfamily.</text>
</comment>
<keyword evidence="6" id="KW-0862">Zinc</keyword>
<feature type="domain" description="Methionyl/Leucyl tRNA synthetase" evidence="7">
    <location>
        <begin position="3"/>
        <end position="389"/>
    </location>
</feature>
<feature type="binding site" evidence="6">
    <location>
        <position position="156"/>
    </location>
    <ligand>
        <name>Zn(2+)</name>
        <dbReference type="ChEBI" id="CHEBI:29105"/>
    </ligand>
</feature>
<organism evidence="9 10">
    <name type="scientific">Clostridium frigoriphilum</name>
    <dbReference type="NCBI Taxonomy" id="443253"/>
    <lineage>
        <taxon>Bacteria</taxon>
        <taxon>Bacillati</taxon>
        <taxon>Bacillota</taxon>
        <taxon>Clostridia</taxon>
        <taxon>Eubacteriales</taxon>
        <taxon>Clostridiaceae</taxon>
        <taxon>Clostridium</taxon>
    </lineage>
</organism>
<feature type="domain" description="Methionyl-tRNA synthetase anticodon-binding" evidence="8">
    <location>
        <begin position="404"/>
        <end position="529"/>
    </location>
</feature>
<dbReference type="InterPro" id="IPR014758">
    <property type="entry name" value="Met-tRNA_synth"/>
</dbReference>
<keyword evidence="3 6" id="KW-0067">ATP-binding</keyword>
<dbReference type="InterPro" id="IPR015413">
    <property type="entry name" value="Methionyl/Leucyl_tRNA_Synth"/>
</dbReference>
<dbReference type="Proteomes" id="UP001498469">
    <property type="component" value="Unassembled WGS sequence"/>
</dbReference>
<comment type="cofactor">
    <cofactor evidence="6">
        <name>Zn(2+)</name>
        <dbReference type="ChEBI" id="CHEBI:29105"/>
    </cofactor>
    <text evidence="6">Binds 1 zinc ion per subunit.</text>
</comment>